<dbReference type="SUPFAM" id="SSF53098">
    <property type="entry name" value="Ribonuclease H-like"/>
    <property type="match status" value="1"/>
</dbReference>
<evidence type="ECO:0000256" key="1">
    <source>
        <dbReference type="SAM" id="MobiDB-lite"/>
    </source>
</evidence>
<dbReference type="Proteomes" id="UP001219349">
    <property type="component" value="Chromosome"/>
</dbReference>
<feature type="compositionally biased region" description="Low complexity" evidence="1">
    <location>
        <begin position="690"/>
        <end position="699"/>
    </location>
</feature>
<evidence type="ECO:0000313" key="4">
    <source>
        <dbReference type="Proteomes" id="UP001219349"/>
    </source>
</evidence>
<dbReference type="PANTHER" id="PTHR35004:SF7">
    <property type="entry name" value="INTEGRASE PROTEIN"/>
    <property type="match status" value="1"/>
</dbReference>
<dbReference type="PANTHER" id="PTHR35004">
    <property type="entry name" value="TRANSPOSASE RV3428C-RELATED"/>
    <property type="match status" value="1"/>
</dbReference>
<organism evidence="3 4">
    <name type="scientific">Paracoccus fistulariae</name>
    <dbReference type="NCBI Taxonomy" id="658446"/>
    <lineage>
        <taxon>Bacteria</taxon>
        <taxon>Pseudomonadati</taxon>
        <taxon>Pseudomonadota</taxon>
        <taxon>Alphaproteobacteria</taxon>
        <taxon>Rhodobacterales</taxon>
        <taxon>Paracoccaceae</taxon>
        <taxon>Paracoccus</taxon>
    </lineage>
</organism>
<dbReference type="InterPro" id="IPR001584">
    <property type="entry name" value="Integrase_cat-core"/>
</dbReference>
<reference evidence="3 4" key="1">
    <citation type="submission" date="2021-01" db="EMBL/GenBank/DDBJ databases">
        <title>Biogeographic distribution of Paracoccus.</title>
        <authorList>
            <person name="Hollensteiner J."/>
            <person name="Leineberger J."/>
            <person name="Brinkhoff T."/>
            <person name="Daniel R."/>
        </authorList>
    </citation>
    <scope>NUCLEOTIDE SEQUENCE [LARGE SCALE GENOMIC DNA]</scope>
    <source>
        <strain evidence="3 4">KCTC 22803</strain>
    </source>
</reference>
<keyword evidence="4" id="KW-1185">Reference proteome</keyword>
<feature type="domain" description="Integrase catalytic" evidence="2">
    <location>
        <begin position="286"/>
        <end position="506"/>
    </location>
</feature>
<protein>
    <submittedName>
        <fullName evidence="3">DDE-type integrase/transposase/recombinase</fullName>
    </submittedName>
</protein>
<gene>
    <name evidence="3" type="ORF">JHX87_04660</name>
</gene>
<evidence type="ECO:0000259" key="2">
    <source>
        <dbReference type="PROSITE" id="PS50994"/>
    </source>
</evidence>
<dbReference type="InterPro" id="IPR015378">
    <property type="entry name" value="Transposase-like_Mu_C"/>
</dbReference>
<feature type="region of interest" description="Disordered" evidence="1">
    <location>
        <begin position="666"/>
        <end position="708"/>
    </location>
</feature>
<dbReference type="InterPro" id="IPR012337">
    <property type="entry name" value="RNaseH-like_sf"/>
</dbReference>
<dbReference type="Gene3D" id="3.30.420.10">
    <property type="entry name" value="Ribonuclease H-like superfamily/Ribonuclease H"/>
    <property type="match status" value="1"/>
</dbReference>
<dbReference type="PROSITE" id="PS50994">
    <property type="entry name" value="INTEGRASE"/>
    <property type="match status" value="1"/>
</dbReference>
<dbReference type="RefSeq" id="WP_271882743.1">
    <property type="nucleotide sequence ID" value="NZ_CP067136.1"/>
</dbReference>
<dbReference type="Pfam" id="PF09299">
    <property type="entry name" value="Mu-transpos_C"/>
    <property type="match status" value="1"/>
</dbReference>
<evidence type="ECO:0000313" key="3">
    <source>
        <dbReference type="EMBL" id="WCR08112.1"/>
    </source>
</evidence>
<proteinExistence type="predicted"/>
<name>A0ABY7SNP9_9RHOB</name>
<dbReference type="EMBL" id="CP067136">
    <property type="protein sequence ID" value="WCR08112.1"/>
    <property type="molecule type" value="Genomic_DNA"/>
</dbReference>
<dbReference type="InterPro" id="IPR036397">
    <property type="entry name" value="RNaseH_sf"/>
</dbReference>
<sequence length="708" mass="78823">MNIRFDTSGHRYAFGMFDRVVIDGQAWCPVSSNEVGYVMTRPDEPGICHQFPHAQLSLMGASRRIMVEHDYFTAKAAQRRGVDTERMISLLTEKQQERLFARQIWTKAFLELEGKRQVQRTDDAIRASMGALTLKALKLAEALKGRNASHASAGFSFGRPPSPRSLRKWLKAFEADGLAGLADRAHQRGNPTPGLCHTGLGWMMREVCGYLHPDRPTIAAIFKRVEAAFESRNAEREAEGLPIVSLPSRETVRRAIRNLDPYQVELRRKGRDAARKMFKPVGRGLSLTRPLQRVEIDEWTVDILALLAGSGVLEWLSEEDREAFGLNGKAGRWTLTVAICATTRCILAMVMTPSAKATAAIQAIRMVISDKGALSTSVKAHGAWSMHGLPEEIVSDNGPAFKSRAFQTVCADLGMPALRTIAGVPEMRARIERVFRTMSINLMPELAGRSFSDVVEKGDANPADRACLDQNDLATILVRWVVDIYHNTEHDGLDGETPAQCWERLTRQFGVTPPPDTRTCRRIFGAKFTRKLDKGGLRVLGVQYHSPVLAAHFTRRRERELEIRWLPSDLGEIEVRIDNDWVTVPAVMEDMHGVRAPLWMDAVRNLRATDPERKRHDEKVVLAALRDIRALSEDAQTAMGLLVDDWSDDRLKNAEQKLMIGFEVGPAKAPRPREGGIGRAIGVDQHDEAAAQAPAKPTAGSGKYSLED</sequence>
<accession>A0ABY7SNP9</accession>